<dbReference type="EMBL" id="JAGRRH010000107">
    <property type="protein sequence ID" value="KAG7336803.1"/>
    <property type="molecule type" value="Genomic_DNA"/>
</dbReference>
<comment type="caution">
    <text evidence="1">The sequence shown here is derived from an EMBL/GenBank/DDBJ whole genome shotgun (WGS) entry which is preliminary data.</text>
</comment>
<evidence type="ECO:0000313" key="2">
    <source>
        <dbReference type="Proteomes" id="UP000693970"/>
    </source>
</evidence>
<dbReference type="AlphaFoldDB" id="A0A9K3K4G0"/>
<dbReference type="Proteomes" id="UP000693970">
    <property type="component" value="Unassembled WGS sequence"/>
</dbReference>
<organism evidence="1 2">
    <name type="scientific">Nitzschia inconspicua</name>
    <dbReference type="NCBI Taxonomy" id="303405"/>
    <lineage>
        <taxon>Eukaryota</taxon>
        <taxon>Sar</taxon>
        <taxon>Stramenopiles</taxon>
        <taxon>Ochrophyta</taxon>
        <taxon>Bacillariophyta</taxon>
        <taxon>Bacillariophyceae</taxon>
        <taxon>Bacillariophycidae</taxon>
        <taxon>Bacillariales</taxon>
        <taxon>Bacillariaceae</taxon>
        <taxon>Nitzschia</taxon>
    </lineage>
</organism>
<keyword evidence="2" id="KW-1185">Reference proteome</keyword>
<proteinExistence type="predicted"/>
<name>A0A9K3K4G0_9STRA</name>
<accession>A0A9K3K4G0</accession>
<reference evidence="1" key="2">
    <citation type="submission" date="2021-04" db="EMBL/GenBank/DDBJ databases">
        <authorList>
            <person name="Podell S."/>
        </authorList>
    </citation>
    <scope>NUCLEOTIDE SEQUENCE</scope>
    <source>
        <strain evidence="1">Hildebrandi</strain>
    </source>
</reference>
<evidence type="ECO:0000313" key="1">
    <source>
        <dbReference type="EMBL" id="KAG7336803.1"/>
    </source>
</evidence>
<sequence length="117" mass="13050">MDARYHMRLPPTASAHTIHPIKREALVGTWIPFNDPEDGMHVTIASGVNDPVSDTFSPTVNDLWVNCLLQTGPSVILFKECLDSKGHFLQYPIKCFQPTFVPLTLEHGMAVSEMSEL</sequence>
<protein>
    <submittedName>
        <fullName evidence="1">Uncharacterized protein</fullName>
    </submittedName>
</protein>
<reference evidence="1" key="1">
    <citation type="journal article" date="2021" name="Sci. Rep.">
        <title>Diploid genomic architecture of Nitzschia inconspicua, an elite biomass production diatom.</title>
        <authorList>
            <person name="Oliver A."/>
            <person name="Podell S."/>
            <person name="Pinowska A."/>
            <person name="Traller J.C."/>
            <person name="Smith S.R."/>
            <person name="McClure R."/>
            <person name="Beliaev A."/>
            <person name="Bohutskyi P."/>
            <person name="Hill E.A."/>
            <person name="Rabines A."/>
            <person name="Zheng H."/>
            <person name="Allen L.Z."/>
            <person name="Kuo A."/>
            <person name="Grigoriev I.V."/>
            <person name="Allen A.E."/>
            <person name="Hazlebeck D."/>
            <person name="Allen E.E."/>
        </authorList>
    </citation>
    <scope>NUCLEOTIDE SEQUENCE</scope>
    <source>
        <strain evidence="1">Hildebrandi</strain>
    </source>
</reference>
<gene>
    <name evidence="1" type="ORF">IV203_020511</name>
</gene>